<protein>
    <submittedName>
        <fullName evidence="1">Uncharacterized protein</fullName>
    </submittedName>
</protein>
<accession>A0A1M5JR66</accession>
<reference evidence="1 2" key="1">
    <citation type="submission" date="2016-11" db="EMBL/GenBank/DDBJ databases">
        <authorList>
            <person name="Jaros S."/>
            <person name="Januszkiewicz K."/>
            <person name="Wedrychowicz H."/>
        </authorList>
    </citation>
    <scope>NUCLEOTIDE SEQUENCE [LARGE SCALE GENOMIC DNA]</scope>
    <source>
        <strain evidence="1 2">DSM 24574</strain>
    </source>
</reference>
<gene>
    <name evidence="1" type="ORF">SAMN04488109_0207</name>
</gene>
<sequence>MAKVAFPAGSSMFIEDSMHKPNAPGNDETIMTQIVCTEIISPQTLEQYIIKIIRSTTKK</sequence>
<dbReference type="Proteomes" id="UP000184212">
    <property type="component" value="Unassembled WGS sequence"/>
</dbReference>
<dbReference type="STRING" id="947013.SAMN04488109_0207"/>
<keyword evidence="2" id="KW-1185">Reference proteome</keyword>
<evidence type="ECO:0000313" key="2">
    <source>
        <dbReference type="Proteomes" id="UP000184212"/>
    </source>
</evidence>
<dbReference type="EMBL" id="FQWQ01000001">
    <property type="protein sequence ID" value="SHG42463.1"/>
    <property type="molecule type" value="Genomic_DNA"/>
</dbReference>
<name>A0A1M5JR66_9BACT</name>
<proteinExistence type="predicted"/>
<dbReference type="AlphaFoldDB" id="A0A1M5JR66"/>
<evidence type="ECO:0000313" key="1">
    <source>
        <dbReference type="EMBL" id="SHG42463.1"/>
    </source>
</evidence>
<organism evidence="1 2">
    <name type="scientific">Chryseolinea serpens</name>
    <dbReference type="NCBI Taxonomy" id="947013"/>
    <lineage>
        <taxon>Bacteria</taxon>
        <taxon>Pseudomonadati</taxon>
        <taxon>Bacteroidota</taxon>
        <taxon>Cytophagia</taxon>
        <taxon>Cytophagales</taxon>
        <taxon>Fulvivirgaceae</taxon>
        <taxon>Chryseolinea</taxon>
    </lineage>
</organism>